<protein>
    <submittedName>
        <fullName evidence="1">Uncharacterized protein</fullName>
    </submittedName>
</protein>
<proteinExistence type="predicted"/>
<comment type="caution">
    <text evidence="1">The sequence shown here is derived from an EMBL/GenBank/DDBJ whole genome shotgun (WGS) entry which is preliminary data.</text>
</comment>
<dbReference type="Proteomes" id="UP000637074">
    <property type="component" value="Unassembled WGS sequence"/>
</dbReference>
<accession>A0ABQ3N276</accession>
<evidence type="ECO:0000313" key="2">
    <source>
        <dbReference type="Proteomes" id="UP000637074"/>
    </source>
</evidence>
<dbReference type="RefSeq" id="WP_191270913.1">
    <property type="nucleotide sequence ID" value="NZ_BNDS01000004.1"/>
</dbReference>
<keyword evidence="2" id="KW-1185">Reference proteome</keyword>
<gene>
    <name evidence="1" type="ORF">AM1BK_12900</name>
</gene>
<name>A0ABQ3N276_9BACI</name>
<organism evidence="1 2">
    <name type="scientific">Neobacillus kokaensis</name>
    <dbReference type="NCBI Taxonomy" id="2759023"/>
    <lineage>
        <taxon>Bacteria</taxon>
        <taxon>Bacillati</taxon>
        <taxon>Bacillota</taxon>
        <taxon>Bacilli</taxon>
        <taxon>Bacillales</taxon>
        <taxon>Bacillaceae</taxon>
        <taxon>Neobacillus</taxon>
    </lineage>
</organism>
<sequence length="63" mass="6833">MKLSLGDITVSSIGKSSGIFFGKKNTLKQFENESFINEIIGSVAGTENTVKHGIMIKNKMKKG</sequence>
<reference evidence="1 2" key="1">
    <citation type="journal article" date="2022" name="Int. J. Syst. Evol. Microbiol.">
        <title>Neobacillus kokaensis sp. nov., isolated from soil.</title>
        <authorList>
            <person name="Yuki K."/>
            <person name="Matsubara H."/>
            <person name="Yamaguchi S."/>
        </authorList>
    </citation>
    <scope>NUCLEOTIDE SEQUENCE [LARGE SCALE GENOMIC DNA]</scope>
    <source>
        <strain evidence="1 2">LOB 377</strain>
    </source>
</reference>
<dbReference type="EMBL" id="BNDS01000004">
    <property type="protein sequence ID" value="GHH97747.1"/>
    <property type="molecule type" value="Genomic_DNA"/>
</dbReference>
<evidence type="ECO:0000313" key="1">
    <source>
        <dbReference type="EMBL" id="GHH97747.1"/>
    </source>
</evidence>